<evidence type="ECO:0000313" key="9">
    <source>
        <dbReference type="Proteomes" id="UP000800093"/>
    </source>
</evidence>
<evidence type="ECO:0000256" key="3">
    <source>
        <dbReference type="ARBA" id="ARBA00023204"/>
    </source>
</evidence>
<accession>A0A9P4NAF1</accession>
<name>A0A9P4NAF1_9PLEO</name>
<keyword evidence="9" id="KW-1185">Reference proteome</keyword>
<comment type="subcellular location">
    <subcellularLocation>
        <location evidence="1">Nucleus</location>
    </subcellularLocation>
</comment>
<feature type="compositionally biased region" description="Polar residues" evidence="5">
    <location>
        <begin position="187"/>
        <end position="208"/>
    </location>
</feature>
<evidence type="ECO:0000256" key="4">
    <source>
        <dbReference type="ARBA" id="ARBA00023242"/>
    </source>
</evidence>
<dbReference type="Pfam" id="PF12253">
    <property type="entry name" value="CAF1A_dimeriz"/>
    <property type="match status" value="1"/>
</dbReference>
<feature type="region of interest" description="Disordered" evidence="5">
    <location>
        <begin position="385"/>
        <end position="423"/>
    </location>
</feature>
<dbReference type="OrthoDB" id="79480at2759"/>
<dbReference type="GO" id="GO:0006281">
    <property type="term" value="P:DNA repair"/>
    <property type="evidence" value="ECO:0007669"/>
    <property type="project" value="UniProtKB-KW"/>
</dbReference>
<dbReference type="GO" id="GO:0006334">
    <property type="term" value="P:nucleosome assembly"/>
    <property type="evidence" value="ECO:0007669"/>
    <property type="project" value="TreeGrafter"/>
</dbReference>
<evidence type="ECO:0008006" key="10">
    <source>
        <dbReference type="Google" id="ProtNLM"/>
    </source>
</evidence>
<evidence type="ECO:0000259" key="7">
    <source>
        <dbReference type="Pfam" id="PF21796"/>
    </source>
</evidence>
<dbReference type="GO" id="GO:0005634">
    <property type="term" value="C:nucleus"/>
    <property type="evidence" value="ECO:0007669"/>
    <property type="project" value="UniProtKB-SubCell"/>
</dbReference>
<dbReference type="PANTHER" id="PTHR15272">
    <property type="entry name" value="CHROMATIN ASSEMBLY FACTOR 1 SUBUNIT A CAF-1 SUBUNIT A"/>
    <property type="match status" value="1"/>
</dbReference>
<organism evidence="8 9">
    <name type="scientific">Lojkania enalia</name>
    <dbReference type="NCBI Taxonomy" id="147567"/>
    <lineage>
        <taxon>Eukaryota</taxon>
        <taxon>Fungi</taxon>
        <taxon>Dikarya</taxon>
        <taxon>Ascomycota</taxon>
        <taxon>Pezizomycotina</taxon>
        <taxon>Dothideomycetes</taxon>
        <taxon>Pleosporomycetidae</taxon>
        <taxon>Pleosporales</taxon>
        <taxon>Pleosporales incertae sedis</taxon>
        <taxon>Lojkania</taxon>
    </lineage>
</organism>
<dbReference type="EMBL" id="ML986582">
    <property type="protein sequence ID" value="KAF2269597.1"/>
    <property type="molecule type" value="Genomic_DNA"/>
</dbReference>
<comment type="caution">
    <text evidence="8">The sequence shown here is derived from an EMBL/GenBank/DDBJ whole genome shotgun (WGS) entry which is preliminary data.</text>
</comment>
<reference evidence="9" key="1">
    <citation type="journal article" date="2020" name="Stud. Mycol.">
        <title>101 Dothideomycetes genomes: A test case for predicting lifestyles and emergence of pathogens.</title>
        <authorList>
            <person name="Haridas S."/>
            <person name="Albert R."/>
            <person name="Binder M."/>
            <person name="Bloem J."/>
            <person name="LaButti K."/>
            <person name="Salamov A."/>
            <person name="Andreopoulos B."/>
            <person name="Baker S."/>
            <person name="Barry K."/>
            <person name="Bills G."/>
            <person name="Bluhm B."/>
            <person name="Cannon C."/>
            <person name="Castanera R."/>
            <person name="Culley D."/>
            <person name="Daum C."/>
            <person name="Ezra D."/>
            <person name="Gonzalez J."/>
            <person name="Henrissat B."/>
            <person name="Kuo A."/>
            <person name="Liang C."/>
            <person name="Lipzen A."/>
            <person name="Lutzoni F."/>
            <person name="Magnuson J."/>
            <person name="Mondo S."/>
            <person name="Nolan M."/>
            <person name="Ohm R."/>
            <person name="Pangilinan J."/>
            <person name="Park H.-J."/>
            <person name="Ramirez L."/>
            <person name="Alfaro M."/>
            <person name="Sun H."/>
            <person name="Tritt A."/>
            <person name="Yoshinaga Y."/>
            <person name="Zwiers L.-H."/>
            <person name="Turgeon B."/>
            <person name="Goodwin S."/>
            <person name="Spatafora J."/>
            <person name="Crous P."/>
            <person name="Grigoriev I."/>
        </authorList>
    </citation>
    <scope>NUCLEOTIDE SEQUENCE [LARGE SCALE GENOMIC DNA]</scope>
    <source>
        <strain evidence="9">CBS 304.66</strain>
    </source>
</reference>
<proteinExistence type="predicted"/>
<dbReference type="GO" id="GO:0033186">
    <property type="term" value="C:CAF-1 complex"/>
    <property type="evidence" value="ECO:0007669"/>
    <property type="project" value="TreeGrafter"/>
</dbReference>
<feature type="domain" description="Chromatin assembly factor 1 subunit A dimerization" evidence="6">
    <location>
        <begin position="341"/>
        <end position="415"/>
    </location>
</feature>
<evidence type="ECO:0000256" key="2">
    <source>
        <dbReference type="ARBA" id="ARBA00022763"/>
    </source>
</evidence>
<gene>
    <name evidence="8" type="ORF">CC78DRAFT_564826</name>
</gene>
<feature type="domain" description="Chromatin assembly factor 1 subunit Cac1-like C-terminal" evidence="7">
    <location>
        <begin position="559"/>
        <end position="614"/>
    </location>
</feature>
<keyword evidence="3" id="KW-0234">DNA repair</keyword>
<protein>
    <recommendedName>
        <fullName evidence="10">Chromatin assembly factor 1 subunit A</fullName>
    </recommendedName>
</protein>
<keyword evidence="2" id="KW-0227">DNA damage</keyword>
<feature type="region of interest" description="Disordered" evidence="5">
    <location>
        <begin position="309"/>
        <end position="328"/>
    </location>
</feature>
<feature type="compositionally biased region" description="Basic and acidic residues" evidence="5">
    <location>
        <begin position="96"/>
        <end position="171"/>
    </location>
</feature>
<feature type="region of interest" description="Disordered" evidence="5">
    <location>
        <begin position="1"/>
        <end position="229"/>
    </location>
</feature>
<keyword evidence="4" id="KW-0539">Nucleus</keyword>
<feature type="region of interest" description="Disordered" evidence="5">
    <location>
        <begin position="275"/>
        <end position="301"/>
    </location>
</feature>
<dbReference type="InterPro" id="IPR022043">
    <property type="entry name" value="CAF1A_DD"/>
</dbReference>
<dbReference type="Proteomes" id="UP000800093">
    <property type="component" value="Unassembled WGS sequence"/>
</dbReference>
<evidence type="ECO:0000313" key="8">
    <source>
        <dbReference type="EMBL" id="KAF2269597.1"/>
    </source>
</evidence>
<evidence type="ECO:0000259" key="6">
    <source>
        <dbReference type="Pfam" id="PF12253"/>
    </source>
</evidence>
<dbReference type="AlphaFoldDB" id="A0A9P4NAF1"/>
<evidence type="ECO:0000256" key="1">
    <source>
        <dbReference type="ARBA" id="ARBA00004123"/>
    </source>
</evidence>
<evidence type="ECO:0000256" key="5">
    <source>
        <dbReference type="SAM" id="MobiDB-lite"/>
    </source>
</evidence>
<feature type="compositionally biased region" description="Polar residues" evidence="5">
    <location>
        <begin position="220"/>
        <end position="229"/>
    </location>
</feature>
<dbReference type="Pfam" id="PF21796">
    <property type="entry name" value="Cac1_C"/>
    <property type="match status" value="1"/>
</dbReference>
<sequence length="615" mass="68203">MEDPPVMTLVAPQKRPHEDAVAVPLSTPTKPPASEPSTPLTDLSTLQTPPSLKKTLSQSLAPASSNNSVAGDAQAPTQTVTESAFGQQPVKRRKLTVQEKENKRLEKEAKEKAKAEHKAQKEEEKRLKDEEKRKKNEEREEKKRAKELEQQQREQEKRKKEEAKQKKDRNQMRLGAFFGKKSGGETSGNSTIATTDNIIPESISSSSHVPLPNVNPGPSSPQKVTRQTAQSDYERFFLPFQLPSRATLAPYNRFAEDLAAVASATSRLDQLISGQASKGPIDRDSLKARFPASRPRGLDTPSIAEIVGRLNRSSGNPTDLTDDRGVDAPDPLNILKEIPMKYLHFGEDVRPPYYGTYTKPYSIHQALKLSRCPFSRNLEEVNYDYDSEAEWEEPEEGEDLDSDGEDDLDEDAEDDMEGFLDDEDDPQVKRRLISGDLEPISTGLCWEDARGVSRLNDGSEAISTEFGEFKMGFLLETQTHSIDPFSTTYWAPEPIPVTAPTASTRETAINRLMNPPRLPLTQRPINGMLNAPTSSEKAYAAATSKAAKSLKRQIPEDQLPAFKAAVEGSDMTKIALIESLKKQFPKLPKDAIGNTLSTVATRVGAKEADKRWVLL</sequence>
<dbReference type="InterPro" id="IPR048800">
    <property type="entry name" value="Cac1-like_C"/>
</dbReference>
<feature type="compositionally biased region" description="Polar residues" evidence="5">
    <location>
        <begin position="35"/>
        <end position="86"/>
    </location>
</feature>
<dbReference type="PANTHER" id="PTHR15272:SF0">
    <property type="entry name" value="CHROMATIN ASSEMBLY FACTOR 1 SUBUNIT A"/>
    <property type="match status" value="1"/>
</dbReference>